<accession>I4EXT2</accession>
<dbReference type="PROSITE" id="PS01125">
    <property type="entry name" value="ROK"/>
    <property type="match status" value="1"/>
</dbReference>
<dbReference type="PANTHER" id="PTHR18964:SF173">
    <property type="entry name" value="GLUCOKINASE"/>
    <property type="match status" value="1"/>
</dbReference>
<name>I4EXT2_MODI5</name>
<comment type="similarity">
    <text evidence="1">Belongs to the ROK (NagC/XylR) family.</text>
</comment>
<dbReference type="OrthoDB" id="3189808at2"/>
<dbReference type="Proteomes" id="UP000006461">
    <property type="component" value="Chromosome"/>
</dbReference>
<dbReference type="PATRIC" id="fig|477641.3.peg.2624"/>
<reference evidence="2 3" key="1">
    <citation type="journal article" date="2012" name="J. Bacteriol.">
        <title>Genome Sequence of Radiation-Resistant Modestobacter marinus Strain BC501, a Representative Actinobacterium That Thrives on Calcareous Stone Surfaces.</title>
        <authorList>
            <person name="Normand P."/>
            <person name="Gury J."/>
            <person name="Pujic P."/>
            <person name="Chouaia B."/>
            <person name="Crotti E."/>
            <person name="Brusetti L."/>
            <person name="Daffonchio D."/>
            <person name="Vacherie B."/>
            <person name="Barbe V."/>
            <person name="Medigue C."/>
            <person name="Calteau A."/>
            <person name="Ghodhbane-Gtari F."/>
            <person name="Essoussi I."/>
            <person name="Nouioui I."/>
            <person name="Abbassi-Ghozzi I."/>
            <person name="Gtari M."/>
        </authorList>
    </citation>
    <scope>NUCLEOTIDE SEQUENCE [LARGE SCALE GENOMIC DNA]</scope>
    <source>
        <strain evidence="3">BC 501</strain>
    </source>
</reference>
<dbReference type="OMA" id="FGAQTDE"/>
<protein>
    <submittedName>
        <fullName evidence="2">Transcriptional regulator/sugar kinase</fullName>
    </submittedName>
</protein>
<dbReference type="InterPro" id="IPR043129">
    <property type="entry name" value="ATPase_NBD"/>
</dbReference>
<dbReference type="GO" id="GO:0016301">
    <property type="term" value="F:kinase activity"/>
    <property type="evidence" value="ECO:0007669"/>
    <property type="project" value="UniProtKB-KW"/>
</dbReference>
<evidence type="ECO:0000313" key="3">
    <source>
        <dbReference type="Proteomes" id="UP000006461"/>
    </source>
</evidence>
<keyword evidence="2" id="KW-0808">Transferase</keyword>
<dbReference type="Pfam" id="PF00480">
    <property type="entry name" value="ROK"/>
    <property type="match status" value="1"/>
</dbReference>
<dbReference type="KEGG" id="mmar:MODMU_2766"/>
<dbReference type="STRING" id="477641.MODMU_2766"/>
<keyword evidence="2" id="KW-0418">Kinase</keyword>
<dbReference type="Gene3D" id="1.10.10.10">
    <property type="entry name" value="Winged helix-like DNA-binding domain superfamily/Winged helix DNA-binding domain"/>
    <property type="match status" value="1"/>
</dbReference>
<keyword evidence="3" id="KW-1185">Reference proteome</keyword>
<dbReference type="PANTHER" id="PTHR18964">
    <property type="entry name" value="ROK (REPRESSOR, ORF, KINASE) FAMILY"/>
    <property type="match status" value="1"/>
</dbReference>
<dbReference type="InterPro" id="IPR000600">
    <property type="entry name" value="ROK"/>
</dbReference>
<dbReference type="SUPFAM" id="SSF53067">
    <property type="entry name" value="Actin-like ATPase domain"/>
    <property type="match status" value="1"/>
</dbReference>
<dbReference type="AlphaFoldDB" id="I4EXT2"/>
<dbReference type="eggNOG" id="COG1940">
    <property type="taxonomic scope" value="Bacteria"/>
</dbReference>
<sequence length="420" mass="44676">MSSSAPSPQESFIHGKLINLVRTGQAVTRPALEQETGLGRKVVTQRVQQAIDVGLLEDGDLAPSAGGRPSRLLRFRTEAGHVYAGMIGATEMTAAVATLDGTLVASLHEDWVAADRPDQTLEVLDALFVRLARRTRTEPWAFGIGVAGPVDFGTGRLVDPPIMPGWDGYSVRSWFRERYDAPVWVDNDVNLMALGEWHKGEPQDGRDLLYVFVDEGVGAGLVSRGSVFRGDTGAAGDIGHLQVTEDPAVQCRCGQTGCLEAVTGGWGLVRRLTERATESPVLAARLADHGRLTAEDVGLAARAGDPLAASEVDRGSRLIGATAANLVNFVNPGTVVLGGGALRVGERVFRIFEETLLRRTSKLAAQRLTVRPASLDFREGVTGAAILAIEQLFGSGAVGLWIEDGTPVGHAVPLHRTAVM</sequence>
<organism evidence="2 3">
    <name type="scientific">Modestobacter italicus (strain DSM 44449 / CECT 9708 / BC 501)</name>
    <dbReference type="NCBI Taxonomy" id="2732864"/>
    <lineage>
        <taxon>Bacteria</taxon>
        <taxon>Bacillati</taxon>
        <taxon>Actinomycetota</taxon>
        <taxon>Actinomycetes</taxon>
        <taxon>Geodermatophilales</taxon>
        <taxon>Geodermatophilaceae</taxon>
        <taxon>Modestobacter</taxon>
    </lineage>
</organism>
<evidence type="ECO:0000313" key="2">
    <source>
        <dbReference type="EMBL" id="CCH88195.1"/>
    </source>
</evidence>
<proteinExistence type="inferred from homology"/>
<gene>
    <name evidence="2" type="ordered locus">MODMU_2766</name>
</gene>
<dbReference type="InterPro" id="IPR036388">
    <property type="entry name" value="WH-like_DNA-bd_sf"/>
</dbReference>
<evidence type="ECO:0000256" key="1">
    <source>
        <dbReference type="ARBA" id="ARBA00006479"/>
    </source>
</evidence>
<dbReference type="EMBL" id="FO203431">
    <property type="protein sequence ID" value="CCH88195.1"/>
    <property type="molecule type" value="Genomic_DNA"/>
</dbReference>
<dbReference type="InterPro" id="IPR049874">
    <property type="entry name" value="ROK_cs"/>
</dbReference>
<dbReference type="Gene3D" id="3.30.420.40">
    <property type="match status" value="2"/>
</dbReference>
<dbReference type="HOGENOM" id="CLU_036604_13_3_11"/>